<dbReference type="EMBL" id="LXQA010541408">
    <property type="protein sequence ID" value="MCI58158.1"/>
    <property type="molecule type" value="Genomic_DNA"/>
</dbReference>
<organism evidence="1 2">
    <name type="scientific">Trifolium medium</name>
    <dbReference type="NCBI Taxonomy" id="97028"/>
    <lineage>
        <taxon>Eukaryota</taxon>
        <taxon>Viridiplantae</taxon>
        <taxon>Streptophyta</taxon>
        <taxon>Embryophyta</taxon>
        <taxon>Tracheophyta</taxon>
        <taxon>Spermatophyta</taxon>
        <taxon>Magnoliopsida</taxon>
        <taxon>eudicotyledons</taxon>
        <taxon>Gunneridae</taxon>
        <taxon>Pentapetalae</taxon>
        <taxon>rosids</taxon>
        <taxon>fabids</taxon>
        <taxon>Fabales</taxon>
        <taxon>Fabaceae</taxon>
        <taxon>Papilionoideae</taxon>
        <taxon>50 kb inversion clade</taxon>
        <taxon>NPAAA clade</taxon>
        <taxon>Hologalegina</taxon>
        <taxon>IRL clade</taxon>
        <taxon>Trifolieae</taxon>
        <taxon>Trifolium</taxon>
    </lineage>
</organism>
<reference evidence="1 2" key="1">
    <citation type="journal article" date="2018" name="Front. Plant Sci.">
        <title>Red Clover (Trifolium pratense) and Zigzag Clover (T. medium) - A Picture of Genomic Similarities and Differences.</title>
        <authorList>
            <person name="Dluhosova J."/>
            <person name="Istvanek J."/>
            <person name="Nedelnik J."/>
            <person name="Repkova J."/>
        </authorList>
    </citation>
    <scope>NUCLEOTIDE SEQUENCE [LARGE SCALE GENOMIC DNA]</scope>
    <source>
        <strain evidence="2">cv. 10/8</strain>
        <tissue evidence="1">Leaf</tissue>
    </source>
</reference>
<evidence type="ECO:0000313" key="2">
    <source>
        <dbReference type="Proteomes" id="UP000265520"/>
    </source>
</evidence>
<evidence type="ECO:0000313" key="1">
    <source>
        <dbReference type="EMBL" id="MCI58158.1"/>
    </source>
</evidence>
<comment type="caution">
    <text evidence="1">The sequence shown here is derived from an EMBL/GenBank/DDBJ whole genome shotgun (WGS) entry which is preliminary data.</text>
</comment>
<protein>
    <submittedName>
        <fullName evidence="1">Uncharacterized protein</fullName>
    </submittedName>
</protein>
<keyword evidence="2" id="KW-1185">Reference proteome</keyword>
<accession>A0A392TAT3</accession>
<proteinExistence type="predicted"/>
<dbReference type="Proteomes" id="UP000265520">
    <property type="component" value="Unassembled WGS sequence"/>
</dbReference>
<sequence>AHDIVSEDSYQSVLQASPAAPLHAPQAQIPRPAAPPDAVQTLHIYIWYA</sequence>
<feature type="non-terminal residue" evidence="1">
    <location>
        <position position="1"/>
    </location>
</feature>
<name>A0A392TAT3_9FABA</name>
<dbReference type="AlphaFoldDB" id="A0A392TAT3"/>